<dbReference type="InterPro" id="IPR019819">
    <property type="entry name" value="Carboxylesterase_B_CS"/>
</dbReference>
<reference evidence="8" key="1">
    <citation type="submission" date="2022-01" db="EMBL/GenBank/DDBJ databases">
        <authorList>
            <person name="King R."/>
        </authorList>
    </citation>
    <scope>NUCLEOTIDE SEQUENCE</scope>
</reference>
<keyword evidence="2" id="KW-0719">Serine esterase</keyword>
<dbReference type="Gene3D" id="3.40.50.1820">
    <property type="entry name" value="alpha/beta hydrolase"/>
    <property type="match status" value="1"/>
</dbReference>
<dbReference type="Pfam" id="PF00135">
    <property type="entry name" value="COesterase"/>
    <property type="match status" value="1"/>
</dbReference>
<keyword evidence="9" id="KW-1185">Reference proteome</keyword>
<dbReference type="PROSITE" id="PS00941">
    <property type="entry name" value="CARBOXYLESTERASE_B_2"/>
    <property type="match status" value="1"/>
</dbReference>
<dbReference type="PROSITE" id="PS00122">
    <property type="entry name" value="CARBOXYLESTERASE_B_1"/>
    <property type="match status" value="1"/>
</dbReference>
<feature type="signal peptide" evidence="6">
    <location>
        <begin position="1"/>
        <end position="18"/>
    </location>
</feature>
<organism evidence="8 9">
    <name type="scientific">Chironomus riparius</name>
    <dbReference type="NCBI Taxonomy" id="315576"/>
    <lineage>
        <taxon>Eukaryota</taxon>
        <taxon>Metazoa</taxon>
        <taxon>Ecdysozoa</taxon>
        <taxon>Arthropoda</taxon>
        <taxon>Hexapoda</taxon>
        <taxon>Insecta</taxon>
        <taxon>Pterygota</taxon>
        <taxon>Neoptera</taxon>
        <taxon>Endopterygota</taxon>
        <taxon>Diptera</taxon>
        <taxon>Nematocera</taxon>
        <taxon>Chironomoidea</taxon>
        <taxon>Chironomidae</taxon>
        <taxon>Chironominae</taxon>
        <taxon>Chironomus</taxon>
    </lineage>
</organism>
<dbReference type="InterPro" id="IPR029058">
    <property type="entry name" value="AB_hydrolase_fold"/>
</dbReference>
<dbReference type="InterPro" id="IPR019826">
    <property type="entry name" value="Carboxylesterase_B_AS"/>
</dbReference>
<name>A0A9P0J6G3_9DIPT</name>
<keyword evidence="6" id="KW-0732">Signal</keyword>
<dbReference type="GO" id="GO:0052689">
    <property type="term" value="F:carboxylic ester hydrolase activity"/>
    <property type="evidence" value="ECO:0007669"/>
    <property type="project" value="UniProtKB-KW"/>
</dbReference>
<dbReference type="InterPro" id="IPR002018">
    <property type="entry name" value="CarbesteraseB"/>
</dbReference>
<evidence type="ECO:0000313" key="9">
    <source>
        <dbReference type="Proteomes" id="UP001153620"/>
    </source>
</evidence>
<evidence type="ECO:0000256" key="1">
    <source>
        <dbReference type="ARBA" id="ARBA00005964"/>
    </source>
</evidence>
<accession>A0A9P0J6G3</accession>
<evidence type="ECO:0000256" key="6">
    <source>
        <dbReference type="RuleBase" id="RU361235"/>
    </source>
</evidence>
<dbReference type="PANTHER" id="PTHR43142:SF1">
    <property type="entry name" value="CARBOXYLIC ESTER HYDROLASE"/>
    <property type="match status" value="1"/>
</dbReference>
<keyword evidence="3 6" id="KW-0378">Hydrolase</keyword>
<evidence type="ECO:0000256" key="2">
    <source>
        <dbReference type="ARBA" id="ARBA00022487"/>
    </source>
</evidence>
<evidence type="ECO:0000256" key="3">
    <source>
        <dbReference type="ARBA" id="ARBA00022801"/>
    </source>
</evidence>
<keyword evidence="5" id="KW-0325">Glycoprotein</keyword>
<dbReference type="EC" id="3.1.1.-" evidence="6"/>
<evidence type="ECO:0000256" key="4">
    <source>
        <dbReference type="ARBA" id="ARBA00023157"/>
    </source>
</evidence>
<dbReference type="EMBL" id="OU895879">
    <property type="protein sequence ID" value="CAH1730811.1"/>
    <property type="molecule type" value="Genomic_DNA"/>
</dbReference>
<evidence type="ECO:0000259" key="7">
    <source>
        <dbReference type="Pfam" id="PF00135"/>
    </source>
</evidence>
<gene>
    <name evidence="8" type="ORF">CHIRRI_LOCUS12802</name>
</gene>
<comment type="similarity">
    <text evidence="1 6">Belongs to the type-B carboxylesterase/lipase family.</text>
</comment>
<sequence>MKLLKTLIVTLFVNFCASYEEKDDMIVQINDGKILGRHMVSNSGRSIRSFIGIPFAEKPLGDLRFKPAQKPKPWDGVLPTQDRPNLCLQFNPFIRSWIVQGEEDCLYVNVYAPEKSDKKLPVLFYIHGGGWIRGDAYPYSPEYLLDHDIVYVAANYRVGTLGFLSTEDESSPGNYGLKDQSFALKWVQENIEYFGGDKNSVTIWGESAGGASVNYHMFSPMSKNLFHRAISHSGTLNTCWSDPERKGDARKKALFIAEQVNCTQSNDEDTKELIECLRKVDAKKLIEASTEMYTWDNDPVVLFQPVVEDFESNEEPFISERSFANHSVDIPWLIGMNSEEGLLKVGAIIDSKDFTDELLSGWDTILPDSFLYNHLNENEQNEITKKINDFYFGNITVSERMREPKDLIDLWTDGWFIGMFESLKNRFELGRNVNTYVFYFTHKSTASFSQSKDFYGTCHVDDLIPLFSLRKSYYYSSVPTQHDKDLIRVMTAMWVNFARTGKPNPDNIPSLPQWPTASGTSMKYLQIGNENGNSQSLFQLKENFLTERSDFWIKLREEFKLNSWQKGKAIKKELSLILFVPLLFLLKIIS</sequence>
<feature type="domain" description="Carboxylesterase type B" evidence="7">
    <location>
        <begin position="24"/>
        <end position="552"/>
    </location>
</feature>
<keyword evidence="4" id="KW-1015">Disulfide bond</keyword>
<proteinExistence type="inferred from homology"/>
<dbReference type="Proteomes" id="UP001153620">
    <property type="component" value="Chromosome 3"/>
</dbReference>
<reference evidence="8" key="2">
    <citation type="submission" date="2022-10" db="EMBL/GenBank/DDBJ databases">
        <authorList>
            <consortium name="ENA_rothamsted_submissions"/>
            <consortium name="culmorum"/>
            <person name="King R."/>
        </authorList>
    </citation>
    <scope>NUCLEOTIDE SEQUENCE</scope>
</reference>
<dbReference type="PANTHER" id="PTHR43142">
    <property type="entry name" value="CARBOXYLIC ESTER HYDROLASE"/>
    <property type="match status" value="1"/>
</dbReference>
<dbReference type="SUPFAM" id="SSF53474">
    <property type="entry name" value="alpha/beta-Hydrolases"/>
    <property type="match status" value="1"/>
</dbReference>
<evidence type="ECO:0000256" key="5">
    <source>
        <dbReference type="ARBA" id="ARBA00023180"/>
    </source>
</evidence>
<evidence type="ECO:0000313" key="8">
    <source>
        <dbReference type="EMBL" id="CAH1730811.1"/>
    </source>
</evidence>
<protein>
    <recommendedName>
        <fullName evidence="6">Carboxylic ester hydrolase</fullName>
        <ecNumber evidence="6">3.1.1.-</ecNumber>
    </recommendedName>
</protein>
<feature type="chain" id="PRO_5040544826" description="Carboxylic ester hydrolase" evidence="6">
    <location>
        <begin position="19"/>
        <end position="590"/>
    </location>
</feature>
<dbReference type="AlphaFoldDB" id="A0A9P0J6G3"/>